<protein>
    <submittedName>
        <fullName evidence="2">Antitoxin</fullName>
    </submittedName>
</protein>
<feature type="compositionally biased region" description="Basic and acidic residues" evidence="1">
    <location>
        <begin position="37"/>
        <end position="50"/>
    </location>
</feature>
<evidence type="ECO:0000313" key="3">
    <source>
        <dbReference type="Proteomes" id="UP000774570"/>
    </source>
</evidence>
<sequence>MSIVDKVKEMLGQNAGAAKKAVDKAGDMVDQRTGGKYADKVDQVQEKARGYIDGGGSGTARPQEAPQEPRPQAGGEQRPS</sequence>
<reference evidence="2 3" key="1">
    <citation type="submission" date="2021-07" db="EMBL/GenBank/DDBJ databases">
        <title>Actinomadura sp. PM05-2 isolated from lichen.</title>
        <authorList>
            <person name="Somphong A."/>
            <person name="Phongsopitanun W."/>
            <person name="Tanasupawat S."/>
            <person name="Peongsungnone V."/>
        </authorList>
    </citation>
    <scope>NUCLEOTIDE SEQUENCE [LARGE SCALE GENOMIC DNA]</scope>
    <source>
        <strain evidence="2 3">PM05-2</strain>
    </source>
</reference>
<dbReference type="InterPro" id="IPR028037">
    <property type="entry name" value="Antitoxin_Rv0909/MT0933"/>
</dbReference>
<comment type="caution">
    <text evidence="2">The sequence shown here is derived from an EMBL/GenBank/DDBJ whole genome shotgun (WGS) entry which is preliminary data.</text>
</comment>
<keyword evidence="3" id="KW-1185">Reference proteome</keyword>
<evidence type="ECO:0000313" key="2">
    <source>
        <dbReference type="EMBL" id="MBW8483580.1"/>
    </source>
</evidence>
<gene>
    <name evidence="2" type="ORF">K1Y72_14430</name>
</gene>
<dbReference type="Pfam" id="PF14013">
    <property type="entry name" value="MT0933_antitox"/>
    <property type="match status" value="1"/>
</dbReference>
<proteinExistence type="predicted"/>
<dbReference type="EMBL" id="JAIBOA010000008">
    <property type="protein sequence ID" value="MBW8483580.1"/>
    <property type="molecule type" value="Genomic_DNA"/>
</dbReference>
<name>A0ABS7FTQ9_9ACTN</name>
<evidence type="ECO:0000256" key="1">
    <source>
        <dbReference type="SAM" id="MobiDB-lite"/>
    </source>
</evidence>
<organism evidence="2 3">
    <name type="scientific">Actinomadura parmotrematis</name>
    <dbReference type="NCBI Taxonomy" id="2864039"/>
    <lineage>
        <taxon>Bacteria</taxon>
        <taxon>Bacillati</taxon>
        <taxon>Actinomycetota</taxon>
        <taxon>Actinomycetes</taxon>
        <taxon>Streptosporangiales</taxon>
        <taxon>Thermomonosporaceae</taxon>
        <taxon>Actinomadura</taxon>
    </lineage>
</organism>
<accession>A0ABS7FTQ9</accession>
<feature type="region of interest" description="Disordered" evidence="1">
    <location>
        <begin position="1"/>
        <end position="80"/>
    </location>
</feature>
<feature type="compositionally biased region" description="Low complexity" evidence="1">
    <location>
        <begin position="60"/>
        <end position="73"/>
    </location>
</feature>
<feature type="compositionally biased region" description="Basic and acidic residues" evidence="1">
    <location>
        <begin position="20"/>
        <end position="30"/>
    </location>
</feature>
<dbReference type="Proteomes" id="UP000774570">
    <property type="component" value="Unassembled WGS sequence"/>
</dbReference>